<protein>
    <submittedName>
        <fullName evidence="1">Uncharacterized protein</fullName>
    </submittedName>
</protein>
<dbReference type="RefSeq" id="WP_050053403.1">
    <property type="nucleotide sequence ID" value="NZ_CAQI01000025.1"/>
</dbReference>
<name>A0A024GX38_9MICC</name>
<dbReference type="EMBL" id="CAQI01000025">
    <property type="protein sequence ID" value="CCQ44333.1"/>
    <property type="molecule type" value="Genomic_DNA"/>
</dbReference>
<reference evidence="2" key="1">
    <citation type="journal article" date="2014" name="Genome Announc.">
        <title>Genome Sequence of Arthrobacter siccitolerans 4J27, a Xeroprotectant-Producing Desiccation-Tolerant Microorganism.</title>
        <authorList>
            <person name="Manzanera M."/>
            <person name="Santa-Cruz-Calvo L."/>
            <person name="Vilchez J.I."/>
            <person name="Garcia-Fontana C."/>
            <person name="Silva-Castro G.A."/>
            <person name="Calvo C."/>
            <person name="Gonzalez-Lopez J."/>
        </authorList>
    </citation>
    <scope>NUCLEOTIDE SEQUENCE [LARGE SCALE GENOMIC DNA]</scope>
    <source>
        <strain evidence="2">4J27</strain>
    </source>
</reference>
<comment type="caution">
    <text evidence="1">The sequence shown here is derived from an EMBL/GenBank/DDBJ whole genome shotgun (WGS) entry which is preliminary data.</text>
</comment>
<sequence>MPTLRFQLDGVPYEYEWTQPDFTGKAVQRYTYGQEPKVIASLDLSDGRTVEIHGYAEHWTNDEVVIVWTDDNFQHCSAWMPTRKVRRPDGDEWDGKFVSR</sequence>
<keyword evidence="2" id="KW-1185">Reference proteome</keyword>
<proteinExistence type="predicted"/>
<dbReference type="STRING" id="861266.ARTSIC4J27_257"/>
<evidence type="ECO:0000313" key="1">
    <source>
        <dbReference type="EMBL" id="CCQ44333.1"/>
    </source>
</evidence>
<dbReference type="AlphaFoldDB" id="A0A024GX38"/>
<dbReference type="OrthoDB" id="4946959at2"/>
<gene>
    <name evidence="1" type="ORF">ARTSIC4J27_257</name>
</gene>
<accession>A0A024GX38</accession>
<dbReference type="Proteomes" id="UP000035722">
    <property type="component" value="Unassembled WGS sequence"/>
</dbReference>
<organism evidence="1 2">
    <name type="scientific">Pseudarthrobacter siccitolerans</name>
    <dbReference type="NCBI Taxonomy" id="861266"/>
    <lineage>
        <taxon>Bacteria</taxon>
        <taxon>Bacillati</taxon>
        <taxon>Actinomycetota</taxon>
        <taxon>Actinomycetes</taxon>
        <taxon>Micrococcales</taxon>
        <taxon>Micrococcaceae</taxon>
        <taxon>Pseudarthrobacter</taxon>
    </lineage>
</organism>
<evidence type="ECO:0000313" key="2">
    <source>
        <dbReference type="Proteomes" id="UP000035722"/>
    </source>
</evidence>